<dbReference type="PANTHER" id="PTHR39184">
    <property type="match status" value="1"/>
</dbReference>
<feature type="non-terminal residue" evidence="3">
    <location>
        <position position="293"/>
    </location>
</feature>
<dbReference type="Gene3D" id="3.30.420.280">
    <property type="match status" value="1"/>
</dbReference>
<dbReference type="PANTHER" id="PTHR39184:SF1">
    <property type="entry name" value="PBSX PHAGE TERMINASE LARGE SUBUNIT"/>
    <property type="match status" value="1"/>
</dbReference>
<evidence type="ECO:0000313" key="4">
    <source>
        <dbReference type="Proteomes" id="UP000225706"/>
    </source>
</evidence>
<accession>A0A2B4R6J6</accession>
<sequence>MAGITHLWIEEADTLSAESWRVIKPTIRNEGSEIWITMNPKNKTDILYREFIEPESVSNNTYRVKVNWQDNPYFPNVLKDEMESDKARDYGYYRHIWEGECLEHSAAQVFAKKWDAQELEEDASVHKYFGLDFGFSQDPTAGIRCYAKDNVLFITHEAFQKTLEIDQIGQFLIDKLPDIRGNAIYADSARPDVISYLNKREYGFSVYPADKGKGSIEDGIAYIRSFDQVIIHPRCPNIIREFATYSFIVDERSGDITKKVEDKNNHGIDALRYALERSMKRSLVNYQKMKLNA</sequence>
<evidence type="ECO:0008006" key="5">
    <source>
        <dbReference type="Google" id="ProtNLM"/>
    </source>
</evidence>
<organism evidence="3 4">
    <name type="scientific">Stylophora pistillata</name>
    <name type="common">Smooth cauliflower coral</name>
    <dbReference type="NCBI Taxonomy" id="50429"/>
    <lineage>
        <taxon>Eukaryota</taxon>
        <taxon>Metazoa</taxon>
        <taxon>Cnidaria</taxon>
        <taxon>Anthozoa</taxon>
        <taxon>Hexacorallia</taxon>
        <taxon>Scleractinia</taxon>
        <taxon>Astrocoeniina</taxon>
        <taxon>Pocilloporidae</taxon>
        <taxon>Stylophora</taxon>
    </lineage>
</organism>
<dbReference type="Pfam" id="PF17288">
    <property type="entry name" value="Terminase_3C"/>
    <property type="match status" value="1"/>
</dbReference>
<dbReference type="Pfam" id="PF04466">
    <property type="entry name" value="Terminase_3"/>
    <property type="match status" value="1"/>
</dbReference>
<evidence type="ECO:0000259" key="2">
    <source>
        <dbReference type="Pfam" id="PF17288"/>
    </source>
</evidence>
<keyword evidence="4" id="KW-1185">Reference proteome</keyword>
<dbReference type="InterPro" id="IPR035413">
    <property type="entry name" value="Terminase_L_C"/>
</dbReference>
<protein>
    <recommendedName>
        <fullName evidence="5">Phage terminase large subunit</fullName>
    </recommendedName>
</protein>
<dbReference type="InterPro" id="IPR006437">
    <property type="entry name" value="Phage_terminase_lsu"/>
</dbReference>
<dbReference type="NCBIfam" id="TIGR01547">
    <property type="entry name" value="phage_term_2"/>
    <property type="match status" value="1"/>
</dbReference>
<dbReference type="EMBL" id="LSMT01001371">
    <property type="protein sequence ID" value="PFX12433.1"/>
    <property type="molecule type" value="Genomic_DNA"/>
</dbReference>
<name>A0A2B4R6J6_STYPI</name>
<comment type="caution">
    <text evidence="3">The sequence shown here is derived from an EMBL/GenBank/DDBJ whole genome shotgun (WGS) entry which is preliminary data.</text>
</comment>
<dbReference type="Gene3D" id="3.40.50.300">
    <property type="entry name" value="P-loop containing nucleotide triphosphate hydrolases"/>
    <property type="match status" value="1"/>
</dbReference>
<gene>
    <name evidence="3" type="ORF">AWC38_SpisGene23614</name>
</gene>
<dbReference type="AlphaFoldDB" id="A0A2B4R6J6"/>
<dbReference type="InterPro" id="IPR027417">
    <property type="entry name" value="P-loop_NTPase"/>
</dbReference>
<feature type="domain" description="Phage terminase large subunit C-terminal" evidence="2">
    <location>
        <begin position="132"/>
        <end position="276"/>
    </location>
</feature>
<evidence type="ECO:0000313" key="3">
    <source>
        <dbReference type="EMBL" id="PFX12433.1"/>
    </source>
</evidence>
<dbReference type="InterPro" id="IPR052380">
    <property type="entry name" value="Viral_DNA_packaging_terminase"/>
</dbReference>
<feature type="domain" description="Phage terminase large subunit N-terminal" evidence="1">
    <location>
        <begin position="2"/>
        <end position="100"/>
    </location>
</feature>
<evidence type="ECO:0000259" key="1">
    <source>
        <dbReference type="Pfam" id="PF04466"/>
    </source>
</evidence>
<dbReference type="Proteomes" id="UP000225706">
    <property type="component" value="Unassembled WGS sequence"/>
</dbReference>
<proteinExistence type="predicted"/>
<reference evidence="4" key="1">
    <citation type="journal article" date="2017" name="bioRxiv">
        <title>Comparative analysis of the genomes of Stylophora pistillata and Acropora digitifera provides evidence for extensive differences between species of corals.</title>
        <authorList>
            <person name="Voolstra C.R."/>
            <person name="Li Y."/>
            <person name="Liew Y.J."/>
            <person name="Baumgarten S."/>
            <person name="Zoccola D."/>
            <person name="Flot J.-F."/>
            <person name="Tambutte S."/>
            <person name="Allemand D."/>
            <person name="Aranda M."/>
        </authorList>
    </citation>
    <scope>NUCLEOTIDE SEQUENCE [LARGE SCALE GENOMIC DNA]</scope>
</reference>
<dbReference type="InterPro" id="IPR035412">
    <property type="entry name" value="Terminase_L_N"/>
</dbReference>